<keyword evidence="6" id="KW-1185">Reference proteome</keyword>
<dbReference type="Proteomes" id="UP001239759">
    <property type="component" value="Unassembled WGS sequence"/>
</dbReference>
<evidence type="ECO:0000256" key="1">
    <source>
        <dbReference type="ARBA" id="ARBA00008404"/>
    </source>
</evidence>
<comment type="caution">
    <text evidence="4">The sequence shown here is derived from an EMBL/GenBank/DDBJ whole genome shotgun (WGS) entry which is preliminary data.</text>
</comment>
<dbReference type="PANTHER" id="PTHR34703">
    <property type="entry name" value="ANTIPORTER SUBUNIT MNHG2-RELATED"/>
    <property type="match status" value="1"/>
</dbReference>
<keyword evidence="2" id="KW-0472">Membrane</keyword>
<dbReference type="EMBL" id="JASNUQ010000006">
    <property type="protein sequence ID" value="MDK4290064.1"/>
    <property type="molecule type" value="Genomic_DNA"/>
</dbReference>
<accession>A0AAP4F8W7</accession>
<keyword evidence="2" id="KW-0812">Transmembrane</keyword>
<evidence type="ECO:0000313" key="4">
    <source>
        <dbReference type="EMBL" id="MDK4306675.1"/>
    </source>
</evidence>
<organism evidence="4 5">
    <name type="scientific">Corynebacterium pseudodiphtheriticum</name>
    <dbReference type="NCBI Taxonomy" id="37637"/>
    <lineage>
        <taxon>Bacteria</taxon>
        <taxon>Bacillati</taxon>
        <taxon>Actinomycetota</taxon>
        <taxon>Actinomycetes</taxon>
        <taxon>Mycobacteriales</taxon>
        <taxon>Corynebacteriaceae</taxon>
        <taxon>Corynebacterium</taxon>
    </lineage>
</organism>
<gene>
    <name evidence="3" type="ORF">QPX23_04865</name>
    <name evidence="4" type="ORF">QPX42_03795</name>
</gene>
<feature type="transmembrane region" description="Helical" evidence="2">
    <location>
        <begin position="6"/>
        <end position="29"/>
    </location>
</feature>
<reference evidence="4 6" key="1">
    <citation type="submission" date="2023-05" db="EMBL/GenBank/DDBJ databases">
        <title>Metabolic capabilities are highly conserved among human nasal-associated Corynebacterium species in pangenomic analyses.</title>
        <authorList>
            <person name="Tran T.H."/>
            <person name="Roberts A.Q."/>
            <person name="Escapa I.F."/>
            <person name="Gao W."/>
            <person name="Conlan S."/>
            <person name="Kong H."/>
            <person name="Segre J.A."/>
            <person name="Kelly M.S."/>
            <person name="Lemon K.P."/>
        </authorList>
    </citation>
    <scope>NUCLEOTIDE SEQUENCE</scope>
    <source>
        <strain evidence="4">KPL2773</strain>
        <strain evidence="3 6">KPL3772</strain>
    </source>
</reference>
<proteinExistence type="inferred from homology"/>
<dbReference type="Pfam" id="PF03334">
    <property type="entry name" value="PhaG_MnhG_YufB"/>
    <property type="match status" value="1"/>
</dbReference>
<protein>
    <submittedName>
        <fullName evidence="4">Monovalent cation/H(+) antiporter subunit G</fullName>
    </submittedName>
</protein>
<dbReference type="InterPro" id="IPR005133">
    <property type="entry name" value="PhaG_MnhG_YufB"/>
</dbReference>
<comment type="similarity">
    <text evidence="1">Belongs to the CPA3 antiporters (TC 2.A.63) subunit G family.</text>
</comment>
<feature type="transmembrane region" description="Helical" evidence="2">
    <location>
        <begin position="63"/>
        <end position="85"/>
    </location>
</feature>
<evidence type="ECO:0000256" key="2">
    <source>
        <dbReference type="SAM" id="Phobius"/>
    </source>
</evidence>
<dbReference type="AlphaFoldDB" id="A0AAP4F8W7"/>
<dbReference type="GeneID" id="42781483"/>
<dbReference type="RefSeq" id="WP_021352707.1">
    <property type="nucleotide sequence ID" value="NZ_CP051667.1"/>
</dbReference>
<evidence type="ECO:0000313" key="6">
    <source>
        <dbReference type="Proteomes" id="UP001239759"/>
    </source>
</evidence>
<feature type="transmembrane region" description="Helical" evidence="2">
    <location>
        <begin position="36"/>
        <end position="57"/>
    </location>
</feature>
<dbReference type="EMBL" id="JASNVH010000005">
    <property type="protein sequence ID" value="MDK4306675.1"/>
    <property type="molecule type" value="Genomic_DNA"/>
</dbReference>
<evidence type="ECO:0000313" key="5">
    <source>
        <dbReference type="Proteomes" id="UP001224412"/>
    </source>
</evidence>
<dbReference type="GO" id="GO:0015385">
    <property type="term" value="F:sodium:proton antiporter activity"/>
    <property type="evidence" value="ECO:0007669"/>
    <property type="project" value="TreeGrafter"/>
</dbReference>
<dbReference type="Proteomes" id="UP001224412">
    <property type="component" value="Unassembled WGS sequence"/>
</dbReference>
<dbReference type="PANTHER" id="PTHR34703:SF1">
    <property type="entry name" value="ANTIPORTER SUBUNIT MNHG2-RELATED"/>
    <property type="match status" value="1"/>
</dbReference>
<name>A0AAP4F8W7_9CORY</name>
<keyword evidence="2" id="KW-1133">Transmembrane helix</keyword>
<sequence length="130" mass="14088">MDVMEIVSSVFILIGAANFVICGAGMLTFRDVYARMSVLSTASGFGVSMIIIGVFLLEPRWSTAIVGIGAIILLLGTSAIGSILISRSSILRHVAIVDVQFNEANVWEGEFVSPDDFQYKQETGQARKRD</sequence>
<evidence type="ECO:0000313" key="3">
    <source>
        <dbReference type="EMBL" id="MDK4290064.1"/>
    </source>
</evidence>